<comment type="caution">
    <text evidence="2">The sequence shown here is derived from an EMBL/GenBank/DDBJ whole genome shotgun (WGS) entry which is preliminary data.</text>
</comment>
<dbReference type="AlphaFoldDB" id="A0A448WDZ4"/>
<evidence type="ECO:0000256" key="1">
    <source>
        <dbReference type="SAM" id="MobiDB-lite"/>
    </source>
</evidence>
<feature type="compositionally biased region" description="Low complexity" evidence="1">
    <location>
        <begin position="9"/>
        <end position="21"/>
    </location>
</feature>
<accession>A0A448WDZ4</accession>
<feature type="compositionally biased region" description="Pro residues" evidence="1">
    <location>
        <begin position="163"/>
        <end position="175"/>
    </location>
</feature>
<evidence type="ECO:0000313" key="2">
    <source>
        <dbReference type="EMBL" id="VEL09214.1"/>
    </source>
</evidence>
<feature type="compositionally biased region" description="Polar residues" evidence="1">
    <location>
        <begin position="144"/>
        <end position="159"/>
    </location>
</feature>
<name>A0A448WDZ4_9PLAT</name>
<organism evidence="2 3">
    <name type="scientific">Protopolystoma xenopodis</name>
    <dbReference type="NCBI Taxonomy" id="117903"/>
    <lineage>
        <taxon>Eukaryota</taxon>
        <taxon>Metazoa</taxon>
        <taxon>Spiralia</taxon>
        <taxon>Lophotrochozoa</taxon>
        <taxon>Platyhelminthes</taxon>
        <taxon>Monogenea</taxon>
        <taxon>Polyopisthocotylea</taxon>
        <taxon>Polystomatidea</taxon>
        <taxon>Polystomatidae</taxon>
        <taxon>Protopolystoma</taxon>
    </lineage>
</organism>
<dbReference type="Proteomes" id="UP000784294">
    <property type="component" value="Unassembled WGS sequence"/>
</dbReference>
<feature type="compositionally biased region" description="Polar residues" evidence="1">
    <location>
        <begin position="58"/>
        <end position="75"/>
    </location>
</feature>
<gene>
    <name evidence="2" type="ORF">PXEA_LOCUS2654</name>
</gene>
<feature type="compositionally biased region" description="Polar residues" evidence="1">
    <location>
        <begin position="102"/>
        <end position="134"/>
    </location>
</feature>
<reference evidence="2" key="1">
    <citation type="submission" date="2018-11" db="EMBL/GenBank/DDBJ databases">
        <authorList>
            <consortium name="Pathogen Informatics"/>
        </authorList>
    </citation>
    <scope>NUCLEOTIDE SEQUENCE</scope>
</reference>
<proteinExistence type="predicted"/>
<protein>
    <submittedName>
        <fullName evidence="2">Uncharacterized protein</fullName>
    </submittedName>
</protein>
<keyword evidence="3" id="KW-1185">Reference proteome</keyword>
<dbReference type="EMBL" id="CAAALY010005781">
    <property type="protein sequence ID" value="VEL09214.1"/>
    <property type="molecule type" value="Genomic_DNA"/>
</dbReference>
<sequence length="288" mass="29867">MPQSLARFASPSSAPSGGPTSPDEPCSILGPEPESLLAKTGASGASPSTHMAALETGPNGSATPTGTFRGASTGTHLLLDATRPPSAPSCLQIRSPGRRSPDSLTRPANDTSVPSARPFLQTSQLVQPQPQLHSSKGLRVDVGSSVTASRPQTACSTQHEPAKPQPQPQPQPPPLSTLHQVPGSHAPSPPSGPLASPSASSPSARAADSCCQSSPEHEKPHFSVAEAAGPEVRGLCERRLTCLPSVRQMRRDVANVTREMQAVYVEDRPADASIDGAERVSRVPCECN</sequence>
<feature type="compositionally biased region" description="Low complexity" evidence="1">
    <location>
        <begin position="193"/>
        <end position="209"/>
    </location>
</feature>
<evidence type="ECO:0000313" key="3">
    <source>
        <dbReference type="Proteomes" id="UP000784294"/>
    </source>
</evidence>
<feature type="region of interest" description="Disordered" evidence="1">
    <location>
        <begin position="1"/>
        <end position="222"/>
    </location>
</feature>